<dbReference type="EMBL" id="CP002498">
    <property type="protein sequence ID" value="AET38409.1"/>
    <property type="molecule type" value="Genomic_DNA"/>
</dbReference>
<organism evidence="6 7">
    <name type="scientific">Eremothecium cymbalariae (strain CBS 270.75 / DBVPG 7215 / KCTC 17166 / NRRL Y-17582)</name>
    <name type="common">Yeast</name>
    <dbReference type="NCBI Taxonomy" id="931890"/>
    <lineage>
        <taxon>Eukaryota</taxon>
        <taxon>Fungi</taxon>
        <taxon>Dikarya</taxon>
        <taxon>Ascomycota</taxon>
        <taxon>Saccharomycotina</taxon>
        <taxon>Saccharomycetes</taxon>
        <taxon>Saccharomycetales</taxon>
        <taxon>Saccharomycetaceae</taxon>
        <taxon>Eremothecium</taxon>
    </lineage>
</organism>
<feature type="coiled-coil region" evidence="2">
    <location>
        <begin position="702"/>
        <end position="736"/>
    </location>
</feature>
<dbReference type="SMART" id="SM00313">
    <property type="entry name" value="PXA"/>
    <property type="match status" value="1"/>
</dbReference>
<sequence>MTIMHDGKQESQMTKHSQNTYQMGVNINTTNILIVLLLLFLGLKNYTLALCVLVVWKFMLLLRHESKVVNPPNPSTLPYAFGIEHSQGSTISKPFAEYPKISEEVETIIGNTIRDFVTPWYQQISTNSAFTEELRMVLYELVRDMKNRLDNIDLADLLVLKLLPLITKHFNAFTLAYEIVSGDVIAGAVNEDSKSFSLAVAVEFTKNYKRHQALTGNLKLASSDIQKYLIEKSKLITANVLNGRELSSPFTKILSREILSNCVLHPFVLKLSSSDFWNIKLVEISKKVLKERTQVQELRKALSKEIEDPYISGPRSGTRANTPTKYSLSVASTGQEFEQFLKYLSGLSQQADLNSEKFFILAKLLTLSKNTYLSTAEYEFQKRLQLSLNLVESRLSYIVGANNSIAIEFNDTQLSGFESLVKSVDIQTVLADSEYTKYFHDFLVSCHGHKGCLEFWCFVEGVKNPLEDPTNETMAINLSDNGIMDLKTAYNNFLKDDKPLHSFSNEYIRDISYFVQTYAEVDKITRAKLYLRARKCLLLLQDECFKKLENVYFPRFKDSSLFLRMISSSEFTRSSLFADYVNNTAVSCNNNSGDTKLKKVGMMVIGDIDKALDNILNDDDPQEAGRNYVKNKRSHSTLFGNADHDGIFDDTLFVDDSMSQHCESHEDINNSEHSEHSDNDIPHELLRSDIVDGDIMDSKIELRDIKEEIAKLTISIDELQKQLELLKHLILKAELTNNQSQLKLLRKSERTLSNELEYKELLKQQYTVLENANSLFGKTKVSIKTYISELSAEDGKEVTYYIIRVNHLNGSQITSWEIPRRYSEFYKLNIYLKKSYGSLVSHLQKKHVFPQKVKMSLKYHVSKSLLYGERRMKLESYLRSLLLLSDVCQDTTFRRFLTDVSNTFTTDYTDIETKRSRLSETSLSQLSESNAIVKRYSGLDYQVTTLEEDEFTKESNFYEDERNFYSGTFTKPRSFVKPICDLFIALFSLNKSNSGWLRGRAIIVVLQQLLGSTIENYIKDMIGRVQSEEKVYELLVAVKEMLWINGTFFASNRPTGSPQRTESMILRSRKEASVLLDHLMMETCGRVVGLRGAKNTSVMLHAMLQNEYLNASLVLEILDIVFDELFQLPNQAVI</sequence>
<dbReference type="PROSITE" id="PS50132">
    <property type="entry name" value="RGS"/>
    <property type="match status" value="1"/>
</dbReference>
<dbReference type="InterPro" id="IPR036305">
    <property type="entry name" value="RGS_sf"/>
</dbReference>
<evidence type="ECO:0000259" key="5">
    <source>
        <dbReference type="PROSITE" id="PS51207"/>
    </source>
</evidence>
<evidence type="ECO:0000313" key="7">
    <source>
        <dbReference type="Proteomes" id="UP000006790"/>
    </source>
</evidence>
<feature type="domain" description="PXA" evidence="5">
    <location>
        <begin position="98"/>
        <end position="286"/>
    </location>
</feature>
<dbReference type="InterPro" id="IPR036871">
    <property type="entry name" value="PX_dom_sf"/>
</dbReference>
<dbReference type="PROSITE" id="PS50195">
    <property type="entry name" value="PX"/>
    <property type="match status" value="1"/>
</dbReference>
<dbReference type="InterPro" id="IPR001683">
    <property type="entry name" value="PX_dom"/>
</dbReference>
<dbReference type="RefSeq" id="XP_003645226.1">
    <property type="nucleotide sequence ID" value="XM_003645178.1"/>
</dbReference>
<name>G8JPE2_ERECY</name>
<reference evidence="7" key="1">
    <citation type="journal article" date="2012" name="G3 (Bethesda)">
        <title>Pichia sorbitophila, an interspecies yeast hybrid reveals early steps of genome resolution following polyploidization.</title>
        <authorList>
            <person name="Leh Louis V."/>
            <person name="Despons L."/>
            <person name="Friedrich A."/>
            <person name="Martin T."/>
            <person name="Durrens P."/>
            <person name="Casaregola S."/>
            <person name="Neuveglise C."/>
            <person name="Fairhead C."/>
            <person name="Marck C."/>
            <person name="Cruz J.A."/>
            <person name="Straub M.L."/>
            <person name="Kugler V."/>
            <person name="Sacerdot C."/>
            <person name="Uzunov Z."/>
            <person name="Thierry A."/>
            <person name="Weiss S."/>
            <person name="Bleykasten C."/>
            <person name="De Montigny J."/>
            <person name="Jacques N."/>
            <person name="Jung P."/>
            <person name="Lemaire M."/>
            <person name="Mallet S."/>
            <person name="Morel G."/>
            <person name="Richard G.F."/>
            <person name="Sarkar A."/>
            <person name="Savel G."/>
            <person name="Schacherer J."/>
            <person name="Seret M.L."/>
            <person name="Talla E."/>
            <person name="Samson G."/>
            <person name="Jubin C."/>
            <person name="Poulain J."/>
            <person name="Vacherie B."/>
            <person name="Barbe V."/>
            <person name="Pelletier E."/>
            <person name="Sherman D.J."/>
            <person name="Westhof E."/>
            <person name="Weissenbach J."/>
            <person name="Baret P.V."/>
            <person name="Wincker P."/>
            <person name="Gaillardin C."/>
            <person name="Dujon B."/>
            <person name="Souciet J.L."/>
        </authorList>
    </citation>
    <scope>NUCLEOTIDE SEQUENCE [LARGE SCALE GENOMIC DNA]</scope>
    <source>
        <strain evidence="7">CBS 270.75 / DBVPG 7215 / KCTC 17166 / NRRL Y-17582</strain>
    </source>
</reference>
<dbReference type="Proteomes" id="UP000006790">
    <property type="component" value="Chromosome 2"/>
</dbReference>
<dbReference type="Pfam" id="PF00787">
    <property type="entry name" value="PX"/>
    <property type="match status" value="1"/>
</dbReference>
<dbReference type="Gene3D" id="1.10.167.10">
    <property type="entry name" value="Regulator of G-protein Signalling 4, domain 2"/>
    <property type="match status" value="1"/>
</dbReference>
<dbReference type="OMA" id="AMYVVEV"/>
<dbReference type="InterPro" id="IPR016137">
    <property type="entry name" value="RGS"/>
</dbReference>
<dbReference type="OrthoDB" id="120967at2759"/>
<evidence type="ECO:0000256" key="2">
    <source>
        <dbReference type="SAM" id="Coils"/>
    </source>
</evidence>
<dbReference type="AlphaFoldDB" id="G8JPE2"/>
<protein>
    <recommendedName>
        <fullName evidence="8">PXA domain-containing protein</fullName>
    </recommendedName>
</protein>
<accession>G8JPE2</accession>
<feature type="domain" description="RGS" evidence="3">
    <location>
        <begin position="425"/>
        <end position="566"/>
    </location>
</feature>
<proteinExistence type="inferred from homology"/>
<dbReference type="Pfam" id="PF08628">
    <property type="entry name" value="Nexin_C"/>
    <property type="match status" value="1"/>
</dbReference>
<dbReference type="SUPFAM" id="SSF48097">
    <property type="entry name" value="Regulator of G-protein signaling, RGS"/>
    <property type="match status" value="1"/>
</dbReference>
<keyword evidence="2" id="KW-0175">Coiled coil</keyword>
<dbReference type="FunCoup" id="G8JPE2">
    <property type="interactions" value="48"/>
</dbReference>
<dbReference type="GO" id="GO:0000001">
    <property type="term" value="P:mitochondrion inheritance"/>
    <property type="evidence" value="ECO:0007669"/>
    <property type="project" value="EnsemblFungi"/>
</dbReference>
<dbReference type="InterPro" id="IPR013937">
    <property type="entry name" value="Sorting_nexin_C"/>
</dbReference>
<evidence type="ECO:0000259" key="4">
    <source>
        <dbReference type="PROSITE" id="PS50195"/>
    </source>
</evidence>
<dbReference type="SUPFAM" id="SSF64268">
    <property type="entry name" value="PX domain"/>
    <property type="match status" value="1"/>
</dbReference>
<dbReference type="Pfam" id="PF02194">
    <property type="entry name" value="PXA"/>
    <property type="match status" value="1"/>
</dbReference>
<keyword evidence="7" id="KW-1185">Reference proteome</keyword>
<dbReference type="HOGENOM" id="CLU_002131_1_0_1"/>
<evidence type="ECO:0000313" key="6">
    <source>
        <dbReference type="EMBL" id="AET38409.1"/>
    </source>
</evidence>
<dbReference type="GO" id="GO:1990854">
    <property type="term" value="P:vacuole-ER tethering"/>
    <property type="evidence" value="ECO:0007669"/>
    <property type="project" value="EnsemblFungi"/>
</dbReference>
<evidence type="ECO:0000256" key="1">
    <source>
        <dbReference type="ARBA" id="ARBA00010883"/>
    </source>
</evidence>
<dbReference type="KEGG" id="erc:Ecym_2702"/>
<evidence type="ECO:0008006" key="8">
    <source>
        <dbReference type="Google" id="ProtNLM"/>
    </source>
</evidence>
<dbReference type="SMART" id="SM00312">
    <property type="entry name" value="PX"/>
    <property type="match status" value="1"/>
</dbReference>
<dbReference type="GeneID" id="11468445"/>
<comment type="similarity">
    <text evidence="1">Belongs to the sorting nexin family.</text>
</comment>
<dbReference type="PROSITE" id="PS51207">
    <property type="entry name" value="PXA"/>
    <property type="match status" value="1"/>
</dbReference>
<dbReference type="PANTHER" id="PTHR22775">
    <property type="entry name" value="SORTING NEXIN"/>
    <property type="match status" value="1"/>
</dbReference>
<dbReference type="PANTHER" id="PTHR22775:SF3">
    <property type="entry name" value="SORTING NEXIN-13"/>
    <property type="match status" value="1"/>
</dbReference>
<gene>
    <name evidence="6" type="ordered locus">Ecym_2702</name>
</gene>
<dbReference type="Pfam" id="PF00615">
    <property type="entry name" value="RGS"/>
    <property type="match status" value="1"/>
</dbReference>
<dbReference type="GO" id="GO:0071561">
    <property type="term" value="C:nucleus-vacuole junction"/>
    <property type="evidence" value="ECO:0007669"/>
    <property type="project" value="EnsemblFungi"/>
</dbReference>
<dbReference type="eggNOG" id="KOG2101">
    <property type="taxonomic scope" value="Eukaryota"/>
</dbReference>
<dbReference type="InParanoid" id="G8JPE2"/>
<dbReference type="InterPro" id="IPR044926">
    <property type="entry name" value="RGS_subdomain_2"/>
</dbReference>
<dbReference type="GO" id="GO:0034727">
    <property type="term" value="P:piecemeal microautophagy of the nucleus"/>
    <property type="evidence" value="ECO:0007669"/>
    <property type="project" value="EnsemblFungi"/>
</dbReference>
<dbReference type="STRING" id="931890.G8JPE2"/>
<dbReference type="GO" id="GO:0032266">
    <property type="term" value="F:phosphatidylinositol-3-phosphate binding"/>
    <property type="evidence" value="ECO:0007669"/>
    <property type="project" value="EnsemblFungi"/>
</dbReference>
<dbReference type="Gene3D" id="3.30.1520.10">
    <property type="entry name" value="Phox-like domain"/>
    <property type="match status" value="1"/>
</dbReference>
<dbReference type="InterPro" id="IPR003114">
    <property type="entry name" value="Phox_assoc"/>
</dbReference>
<feature type="domain" description="PX" evidence="4">
    <location>
        <begin position="779"/>
        <end position="904"/>
    </location>
</feature>
<evidence type="ECO:0000259" key="3">
    <source>
        <dbReference type="PROSITE" id="PS50132"/>
    </source>
</evidence>